<evidence type="ECO:0000313" key="2">
    <source>
        <dbReference type="EMBL" id="POZ59947.1"/>
    </source>
</evidence>
<gene>
    <name evidence="2" type="ORF">C2I19_21510</name>
</gene>
<organism evidence="2 3">
    <name type="scientific">Chromobacterium alticapitis</name>
    <dbReference type="NCBI Taxonomy" id="2073169"/>
    <lineage>
        <taxon>Bacteria</taxon>
        <taxon>Pseudomonadati</taxon>
        <taxon>Pseudomonadota</taxon>
        <taxon>Betaproteobacteria</taxon>
        <taxon>Neisseriales</taxon>
        <taxon>Chromobacteriaceae</taxon>
        <taxon>Chromobacterium</taxon>
    </lineage>
</organism>
<comment type="caution">
    <text evidence="2">The sequence shown here is derived from an EMBL/GenBank/DDBJ whole genome shotgun (WGS) entry which is preliminary data.</text>
</comment>
<keyword evidence="1" id="KW-0732">Signal</keyword>
<feature type="non-terminal residue" evidence="2">
    <location>
        <position position="89"/>
    </location>
</feature>
<evidence type="ECO:0000256" key="1">
    <source>
        <dbReference type="SAM" id="SignalP"/>
    </source>
</evidence>
<dbReference type="EMBL" id="PQWB01000209">
    <property type="protein sequence ID" value="POZ59947.1"/>
    <property type="molecule type" value="Genomic_DNA"/>
</dbReference>
<keyword evidence="3" id="KW-1185">Reference proteome</keyword>
<reference evidence="3" key="1">
    <citation type="submission" date="2018-02" db="EMBL/GenBank/DDBJ databases">
        <authorList>
            <person name="O'Hara-Hanley K."/>
            <person name="Soby S."/>
        </authorList>
    </citation>
    <scope>NUCLEOTIDE SEQUENCE [LARGE SCALE GENOMIC DNA]</scope>
    <source>
        <strain evidence="3">MWU14-2602</strain>
    </source>
</reference>
<protein>
    <recommendedName>
        <fullName evidence="4">Sulfatase-modifying factor enzyme domain-containing protein</fullName>
    </recommendedName>
</protein>
<dbReference type="Proteomes" id="UP000237082">
    <property type="component" value="Unassembled WGS sequence"/>
</dbReference>
<dbReference type="InterPro" id="IPR016187">
    <property type="entry name" value="CTDL_fold"/>
</dbReference>
<dbReference type="InterPro" id="IPR042095">
    <property type="entry name" value="SUMF_sf"/>
</dbReference>
<feature type="signal peptide" evidence="1">
    <location>
        <begin position="1"/>
        <end position="21"/>
    </location>
</feature>
<sequence length="89" mass="9338">MRLAAWCLAACVAGLPTAAAAAEYVAIPGGPFRSALSADGAAVRLAAYRLRAAPVTNAEFLSFVKANPAWRRGRALALYANEGYLAAWR</sequence>
<dbReference type="SUPFAM" id="SSF56436">
    <property type="entry name" value="C-type lectin-like"/>
    <property type="match status" value="1"/>
</dbReference>
<feature type="chain" id="PRO_5015714264" description="Sulfatase-modifying factor enzyme domain-containing protein" evidence="1">
    <location>
        <begin position="22"/>
        <end position="89"/>
    </location>
</feature>
<evidence type="ECO:0000313" key="3">
    <source>
        <dbReference type="Proteomes" id="UP000237082"/>
    </source>
</evidence>
<accession>A0A2S5DAE8</accession>
<proteinExistence type="predicted"/>
<dbReference type="Gene3D" id="3.90.1580.10">
    <property type="entry name" value="paralog of FGE (formylglycine-generating enzyme)"/>
    <property type="match status" value="1"/>
</dbReference>
<name>A0A2S5DAE8_9NEIS</name>
<dbReference type="AlphaFoldDB" id="A0A2S5DAE8"/>
<evidence type="ECO:0008006" key="4">
    <source>
        <dbReference type="Google" id="ProtNLM"/>
    </source>
</evidence>